<keyword evidence="6" id="KW-0479">Metal-binding</keyword>
<reference evidence="15 16" key="1">
    <citation type="submission" date="2024-01" db="EMBL/GenBank/DDBJ databases">
        <title>the genome sequence of strain Microbacterium schleiferi NBRC 15075.</title>
        <authorList>
            <person name="Ding Y."/>
            <person name="Zhang G."/>
        </authorList>
    </citation>
    <scope>NUCLEOTIDE SEQUENCE [LARGE SCALE GENOMIC DNA]</scope>
    <source>
        <strain evidence="15 16">NBRC 15075</strain>
    </source>
</reference>
<dbReference type="PRINTS" id="PR01050">
    <property type="entry name" value="PYRUVTKNASE"/>
</dbReference>
<comment type="caution">
    <text evidence="15">The sequence shown here is derived from an EMBL/GenBank/DDBJ whole genome shotgun (WGS) entry which is preliminary data.</text>
</comment>
<dbReference type="InterPro" id="IPR015806">
    <property type="entry name" value="Pyrv_Knase_insert_dom_sf"/>
</dbReference>
<sequence>MLDTARSQRLDSLRAELLTLRSAAQDAERAASALLSRVHPVHATGAANLVRYVALRSQDLRDLQDRLTAEGLSSLGRMEPDVLRNLDAVLGTIDAALGNVAPGEHASADPEAQQPEPTPLSVHAAALLGGTADDRQTRIMVTLPSEAADDSALVARFARAGMDVARINCAHDDSAAWERMARHVRDAGASIRIATDLAGPKLRTGPLEPGPRVVKVSPTRDALGRVTEPASVWLVAPRADGSAAPAGEIPITDDMWLARLRIDDTVEFTDTRGRSRYMTVVALRGGGAQIEGDRTAYLGTGTLLDVDGRETRVGPLPPVDQALRVHRGEIIELRPDEEPGFTHEGRHRVGCTVPEALEVIRVGDRVRFDDGKIEGFVRAVGVADGQRVAEVEVTLASPRGTKLRAEKGINLPDTDLPISALADEDLRALDAVAGFTDIVQLSFARSPGDVARLFTELDARGAGHLGVVVKVETVRAFRALPEILLELMQRPRVGIMIARGDLGVEAGWERLAEVQEEILWLCEAAHVPVIWATQVLDSLAGSGVPTRAEVTDAAAGERAECVMLNKGPHIEEAIEALDDILRRMHGHLEKKRPLLRRLRAWSHEG</sequence>
<keyword evidence="9" id="KW-0067">ATP-binding</keyword>
<evidence type="ECO:0000256" key="12">
    <source>
        <dbReference type="ARBA" id="ARBA00023317"/>
    </source>
</evidence>
<comment type="pathway">
    <text evidence="2 13">Carbohydrate degradation; glycolysis; pyruvate from D-glyceraldehyde 3-phosphate: step 5/5.</text>
</comment>
<dbReference type="InterPro" id="IPR040442">
    <property type="entry name" value="Pyrv_kinase-like_dom_sf"/>
</dbReference>
<keyword evidence="10 13" id="KW-0460">Magnesium</keyword>
<keyword evidence="5 13" id="KW-0808">Transferase</keyword>
<dbReference type="EMBL" id="JAZHOV010000003">
    <property type="protein sequence ID" value="MEF2254636.1"/>
    <property type="molecule type" value="Genomic_DNA"/>
</dbReference>
<evidence type="ECO:0000256" key="2">
    <source>
        <dbReference type="ARBA" id="ARBA00004997"/>
    </source>
</evidence>
<dbReference type="EC" id="2.7.1.40" evidence="4 13"/>
<evidence type="ECO:0000256" key="4">
    <source>
        <dbReference type="ARBA" id="ARBA00012142"/>
    </source>
</evidence>
<comment type="cofactor">
    <cofactor evidence="1">
        <name>K(+)</name>
        <dbReference type="ChEBI" id="CHEBI:29103"/>
    </cofactor>
</comment>
<evidence type="ECO:0000256" key="8">
    <source>
        <dbReference type="ARBA" id="ARBA00022777"/>
    </source>
</evidence>
<dbReference type="SUPFAM" id="SSF51621">
    <property type="entry name" value="Phosphoenolpyruvate/pyruvate domain"/>
    <property type="match status" value="1"/>
</dbReference>
<gene>
    <name evidence="15" type="ORF">V2V91_05725</name>
</gene>
<dbReference type="Gene3D" id="3.20.20.60">
    <property type="entry name" value="Phosphoenolpyruvate-binding domains"/>
    <property type="match status" value="2"/>
</dbReference>
<dbReference type="InterPro" id="IPR015793">
    <property type="entry name" value="Pyrv_Knase_brl"/>
</dbReference>
<evidence type="ECO:0000256" key="1">
    <source>
        <dbReference type="ARBA" id="ARBA00001958"/>
    </source>
</evidence>
<dbReference type="GO" id="GO:0016301">
    <property type="term" value="F:kinase activity"/>
    <property type="evidence" value="ECO:0007669"/>
    <property type="project" value="UniProtKB-KW"/>
</dbReference>
<evidence type="ECO:0000313" key="16">
    <source>
        <dbReference type="Proteomes" id="UP001351900"/>
    </source>
</evidence>
<evidence type="ECO:0000256" key="10">
    <source>
        <dbReference type="ARBA" id="ARBA00022842"/>
    </source>
</evidence>
<dbReference type="SUPFAM" id="SSF50800">
    <property type="entry name" value="PK beta-barrel domain-like"/>
    <property type="match status" value="1"/>
</dbReference>
<evidence type="ECO:0000313" key="15">
    <source>
        <dbReference type="EMBL" id="MEF2254636.1"/>
    </source>
</evidence>
<keyword evidence="8 13" id="KW-0418">Kinase</keyword>
<evidence type="ECO:0000256" key="11">
    <source>
        <dbReference type="ARBA" id="ARBA00023152"/>
    </source>
</evidence>
<accession>A0ABU7V6I5</accession>
<evidence type="ECO:0000259" key="14">
    <source>
        <dbReference type="Pfam" id="PF00224"/>
    </source>
</evidence>
<dbReference type="RefSeq" id="WP_331791141.1">
    <property type="nucleotide sequence ID" value="NZ_BAAAUO010000002.1"/>
</dbReference>
<evidence type="ECO:0000256" key="9">
    <source>
        <dbReference type="ARBA" id="ARBA00022840"/>
    </source>
</evidence>
<keyword evidence="12 15" id="KW-0670">Pyruvate</keyword>
<evidence type="ECO:0000256" key="5">
    <source>
        <dbReference type="ARBA" id="ARBA00022679"/>
    </source>
</evidence>
<evidence type="ECO:0000256" key="13">
    <source>
        <dbReference type="RuleBase" id="RU000504"/>
    </source>
</evidence>
<dbReference type="Pfam" id="PF00224">
    <property type="entry name" value="PK"/>
    <property type="match status" value="1"/>
</dbReference>
<dbReference type="Gene3D" id="2.40.33.10">
    <property type="entry name" value="PK beta-barrel domain-like"/>
    <property type="match status" value="2"/>
</dbReference>
<organism evidence="15 16">
    <name type="scientific">Microbacterium schleiferi</name>
    <dbReference type="NCBI Taxonomy" id="69362"/>
    <lineage>
        <taxon>Bacteria</taxon>
        <taxon>Bacillati</taxon>
        <taxon>Actinomycetota</taxon>
        <taxon>Actinomycetes</taxon>
        <taxon>Micrococcales</taxon>
        <taxon>Microbacteriaceae</taxon>
        <taxon>Microbacterium</taxon>
    </lineage>
</organism>
<comment type="similarity">
    <text evidence="3 13">Belongs to the pyruvate kinase family.</text>
</comment>
<dbReference type="Proteomes" id="UP001351900">
    <property type="component" value="Unassembled WGS sequence"/>
</dbReference>
<dbReference type="InterPro" id="IPR011037">
    <property type="entry name" value="Pyrv_Knase-like_insert_dom_sf"/>
</dbReference>
<dbReference type="NCBIfam" id="NF011314">
    <property type="entry name" value="PRK14725.1"/>
    <property type="match status" value="1"/>
</dbReference>
<name>A0ABU7V6I5_9MICO</name>
<keyword evidence="11 13" id="KW-0324">Glycolysis</keyword>
<proteinExistence type="inferred from homology"/>
<keyword evidence="7" id="KW-0547">Nucleotide-binding</keyword>
<protein>
    <recommendedName>
        <fullName evidence="4 13">Pyruvate kinase</fullName>
        <ecNumber evidence="4 13">2.7.1.40</ecNumber>
    </recommendedName>
</protein>
<evidence type="ECO:0000256" key="7">
    <source>
        <dbReference type="ARBA" id="ARBA00022741"/>
    </source>
</evidence>
<dbReference type="InterPro" id="IPR015813">
    <property type="entry name" value="Pyrv/PenolPyrv_kinase-like_dom"/>
</dbReference>
<feature type="domain" description="Pyruvate kinase barrel" evidence="14">
    <location>
        <begin position="300"/>
        <end position="565"/>
    </location>
</feature>
<evidence type="ECO:0000256" key="3">
    <source>
        <dbReference type="ARBA" id="ARBA00008663"/>
    </source>
</evidence>
<evidence type="ECO:0000256" key="6">
    <source>
        <dbReference type="ARBA" id="ARBA00022723"/>
    </source>
</evidence>
<dbReference type="InterPro" id="IPR001697">
    <property type="entry name" value="Pyr_Knase"/>
</dbReference>
<comment type="catalytic activity">
    <reaction evidence="13">
        <text>pyruvate + ATP = phosphoenolpyruvate + ADP + H(+)</text>
        <dbReference type="Rhea" id="RHEA:18157"/>
        <dbReference type="ChEBI" id="CHEBI:15361"/>
        <dbReference type="ChEBI" id="CHEBI:15378"/>
        <dbReference type="ChEBI" id="CHEBI:30616"/>
        <dbReference type="ChEBI" id="CHEBI:58702"/>
        <dbReference type="ChEBI" id="CHEBI:456216"/>
        <dbReference type="EC" id="2.7.1.40"/>
    </reaction>
</comment>
<dbReference type="PANTHER" id="PTHR11817">
    <property type="entry name" value="PYRUVATE KINASE"/>
    <property type="match status" value="1"/>
</dbReference>
<keyword evidence="16" id="KW-1185">Reference proteome</keyword>